<evidence type="ECO:0000313" key="7">
    <source>
        <dbReference type="Proteomes" id="UP000194127"/>
    </source>
</evidence>
<sequence>MCNEILCGSQSVSPICVDYSGKKALLCVFSDLAVKLEGTYLLRYRVFDILMSLPSGRRRTAIAECVGGPFKIYSTKDFPGLRASTDLTKHLSYHGVRLNCRESERPRKQLTSRTKRQAVIAPAPL</sequence>
<reference evidence="6 7" key="1">
    <citation type="submission" date="2017-04" db="EMBL/GenBank/DDBJ databases">
        <title>Genome Sequence of the Model Brown-Rot Fungus Postia placenta SB12.</title>
        <authorList>
            <consortium name="DOE Joint Genome Institute"/>
            <person name="Gaskell J."/>
            <person name="Kersten P."/>
            <person name="Larrondo L.F."/>
            <person name="Canessa P."/>
            <person name="Martinez D."/>
            <person name="Hibbett D."/>
            <person name="Schmoll M."/>
            <person name="Kubicek C.P."/>
            <person name="Martinez A.T."/>
            <person name="Yadav J."/>
            <person name="Master E."/>
            <person name="Magnuson J.K."/>
            <person name="James T."/>
            <person name="Yaver D."/>
            <person name="Berka R."/>
            <person name="Labutti K."/>
            <person name="Lipzen A."/>
            <person name="Aerts A."/>
            <person name="Barry K."/>
            <person name="Henrissat B."/>
            <person name="Blanchette R."/>
            <person name="Grigoriev I."/>
            <person name="Cullen D."/>
        </authorList>
    </citation>
    <scope>NUCLEOTIDE SEQUENCE [LARGE SCALE GENOMIC DNA]</scope>
    <source>
        <strain evidence="6 7">MAD-698-R-SB12</strain>
    </source>
</reference>
<evidence type="ECO:0000256" key="3">
    <source>
        <dbReference type="ARBA" id="ARBA00023163"/>
    </source>
</evidence>
<dbReference type="InterPro" id="IPR021740">
    <property type="entry name" value="Velvet"/>
</dbReference>
<dbReference type="RefSeq" id="XP_024342726.1">
    <property type="nucleotide sequence ID" value="XM_024484322.1"/>
</dbReference>
<protein>
    <recommendedName>
        <fullName evidence="5">Velvet domain-containing protein</fullName>
    </recommendedName>
</protein>
<keyword evidence="4" id="KW-0539">Nucleus</keyword>
<dbReference type="EMBL" id="KZ110592">
    <property type="protein sequence ID" value="OSX65932.1"/>
    <property type="molecule type" value="Genomic_DNA"/>
</dbReference>
<evidence type="ECO:0000256" key="2">
    <source>
        <dbReference type="ARBA" id="ARBA00023015"/>
    </source>
</evidence>
<dbReference type="AlphaFoldDB" id="A0A1X6NBQ5"/>
<evidence type="ECO:0000256" key="4">
    <source>
        <dbReference type="ARBA" id="ARBA00023242"/>
    </source>
</evidence>
<comment type="subcellular location">
    <subcellularLocation>
        <location evidence="1">Nucleus</location>
    </subcellularLocation>
</comment>
<keyword evidence="2" id="KW-0805">Transcription regulation</keyword>
<accession>A0A1X6NBQ5</accession>
<dbReference type="PROSITE" id="PS51821">
    <property type="entry name" value="VELVET"/>
    <property type="match status" value="1"/>
</dbReference>
<evidence type="ECO:0000313" key="6">
    <source>
        <dbReference type="EMBL" id="OSX65932.1"/>
    </source>
</evidence>
<dbReference type="PANTHER" id="PTHR33572:SF3">
    <property type="entry name" value="VELVET COMPLEX SUBUNIT B"/>
    <property type="match status" value="1"/>
</dbReference>
<proteinExistence type="predicted"/>
<gene>
    <name evidence="6" type="ORF">POSPLADRAFT_1133308</name>
</gene>
<organism evidence="6 7">
    <name type="scientific">Postia placenta MAD-698-R-SB12</name>
    <dbReference type="NCBI Taxonomy" id="670580"/>
    <lineage>
        <taxon>Eukaryota</taxon>
        <taxon>Fungi</taxon>
        <taxon>Dikarya</taxon>
        <taxon>Basidiomycota</taxon>
        <taxon>Agaricomycotina</taxon>
        <taxon>Agaricomycetes</taxon>
        <taxon>Polyporales</taxon>
        <taxon>Adustoporiaceae</taxon>
        <taxon>Rhodonia</taxon>
    </lineage>
</organism>
<dbReference type="STRING" id="670580.A0A1X6NBQ5"/>
<dbReference type="InterPro" id="IPR038491">
    <property type="entry name" value="Velvet_dom_sf"/>
</dbReference>
<dbReference type="Gene3D" id="2.60.40.3960">
    <property type="entry name" value="Velvet domain"/>
    <property type="match status" value="1"/>
</dbReference>
<feature type="domain" description="Velvet" evidence="5">
    <location>
        <begin position="1"/>
        <end position="101"/>
    </location>
</feature>
<dbReference type="InterPro" id="IPR037525">
    <property type="entry name" value="Velvet_dom"/>
</dbReference>
<dbReference type="Proteomes" id="UP000194127">
    <property type="component" value="Unassembled WGS sequence"/>
</dbReference>
<dbReference type="Pfam" id="PF11754">
    <property type="entry name" value="Velvet"/>
    <property type="match status" value="1"/>
</dbReference>
<dbReference type="PANTHER" id="PTHR33572">
    <property type="entry name" value="SPORE DEVELOPMENT REGULATOR VOSA"/>
    <property type="match status" value="1"/>
</dbReference>
<evidence type="ECO:0000259" key="5">
    <source>
        <dbReference type="PROSITE" id="PS51821"/>
    </source>
</evidence>
<dbReference type="GO" id="GO:0005634">
    <property type="term" value="C:nucleus"/>
    <property type="evidence" value="ECO:0007669"/>
    <property type="project" value="UniProtKB-SubCell"/>
</dbReference>
<dbReference type="OrthoDB" id="5599552at2759"/>
<keyword evidence="3" id="KW-0804">Transcription</keyword>
<name>A0A1X6NBQ5_9APHY</name>
<evidence type="ECO:0000256" key="1">
    <source>
        <dbReference type="ARBA" id="ARBA00004123"/>
    </source>
</evidence>
<dbReference type="GeneID" id="36329271"/>
<keyword evidence="7" id="KW-1185">Reference proteome</keyword>